<feature type="region of interest" description="Disordered" evidence="3">
    <location>
        <begin position="156"/>
        <end position="197"/>
    </location>
</feature>
<evidence type="ECO:0000256" key="2">
    <source>
        <dbReference type="PROSITE-ProRule" id="PRU00035"/>
    </source>
</evidence>
<dbReference type="InterPro" id="IPR051831">
    <property type="entry name" value="Bromodomain_contain_prot"/>
</dbReference>
<sequence>MSLNKIKYDELEELRRKNEVLMNLLNKLISFDKKRVFLYPVNVQFVPDYLNIIKEPMDFTTMKQKIQNYKYRDFQEFEKDFFLIINNCYTYNDKSTIYHRIAENVENYYKKVTPKIYRKYLNIHLLYHSEDKDVLNNTLYDPNMIEAKKTPVKEIKKSLRPKKQGKVGRPSKGSISFKNEHADMNQPGNINKKKKKSNNKNLAKTNMHMHGNNPFYDNAYGSFNGIAPNDMYGYNNDAYASLENMLEQENFSTILDTIQNSNDKSKDIFDMLIKVLSDNKGSCSPLCNYVNISKSLRKVFFGVPISSKKKNKKNSPACTSENHAQLSPNSRKRDVTGVTGVTGATGVTGVTGVTGATDVTDVTGVTDVSDVNESANVKTKKRKLSNEEERDNYTGPTSHSSAQNETDAKTDTSIDREASCADCESPPCQPDSNENNNADELNDDSVKTGEYEDNNPPADTLNDNSAEEEKPPDKENKPEKDFVTYNIEKKELTMKLLNYKESVKKFIGESNLPTFINIFPNIYNILDNADSKNLYYAAFNDLRVFGLDVADFGEFNQKISYNKNYLLGVGRYHIKNVLTLDKNLSNIMLNDGNKSHFREQIKSYLLNEKTKQSATNMKKCSPTSENQTEDNSHFEMGSGPENPVTQSVQHVSSSHLHSYDKDHSQAKNKTSTGSTFGKKPNTSSPLDNSHLMYNDPHFKDNSNYNSDQFSSESSDVDNLDMRNFLDTYNSYSKKFIRRQQIYRILKNRIKKLFRKNATQKATP</sequence>
<evidence type="ECO:0000313" key="5">
    <source>
        <dbReference type="EMBL" id="VUZ97990.1"/>
    </source>
</evidence>
<dbReference type="PANTHER" id="PTHR22881">
    <property type="entry name" value="BROMODOMAIN CONTAINING PROTEIN"/>
    <property type="match status" value="1"/>
</dbReference>
<feature type="compositionally biased region" description="Polar residues" evidence="3">
    <location>
        <begin position="394"/>
        <end position="405"/>
    </location>
</feature>
<dbReference type="OrthoDB" id="422637at2759"/>
<dbReference type="Pfam" id="PF00439">
    <property type="entry name" value="Bromodomain"/>
    <property type="match status" value="1"/>
</dbReference>
<dbReference type="VEuPathDB" id="PlasmoDB:PVP01_1270500"/>
<keyword evidence="1 2" id="KW-0103">Bromodomain</keyword>
<proteinExistence type="predicted"/>
<feature type="compositionally biased region" description="Polar residues" evidence="3">
    <location>
        <begin position="612"/>
        <end position="626"/>
    </location>
</feature>
<dbReference type="VEuPathDB" id="PlasmoDB:PVPAM_120075700"/>
<dbReference type="VEuPathDB" id="PlasmoDB:PVW1_120085600"/>
<dbReference type="SMART" id="SM00297">
    <property type="entry name" value="BROMO"/>
    <property type="match status" value="1"/>
</dbReference>
<evidence type="ECO:0000313" key="6">
    <source>
        <dbReference type="Proteomes" id="UP000220605"/>
    </source>
</evidence>
<protein>
    <submittedName>
        <fullName evidence="5">Bromodomain protein, putative</fullName>
    </submittedName>
</protein>
<feature type="region of interest" description="Disordered" evidence="3">
    <location>
        <begin position="308"/>
        <end position="357"/>
    </location>
</feature>
<evidence type="ECO:0000259" key="4">
    <source>
        <dbReference type="PROSITE" id="PS50014"/>
    </source>
</evidence>
<feature type="compositionally biased region" description="Low complexity" evidence="3">
    <location>
        <begin position="646"/>
        <end position="656"/>
    </location>
</feature>
<dbReference type="InterPro" id="IPR036427">
    <property type="entry name" value="Bromodomain-like_sf"/>
</dbReference>
<dbReference type="SUPFAM" id="SSF47370">
    <property type="entry name" value="Bromodomain"/>
    <property type="match status" value="1"/>
</dbReference>
<dbReference type="PROSITE" id="PS50014">
    <property type="entry name" value="BROMODOMAIN_2"/>
    <property type="match status" value="1"/>
</dbReference>
<dbReference type="PANTHER" id="PTHR22881:SF27">
    <property type="entry name" value="BROMODOMAIN CONTAINING 7_9"/>
    <property type="match status" value="1"/>
</dbReference>
<feature type="region of interest" description="Disordered" evidence="3">
    <location>
        <begin position="373"/>
        <end position="481"/>
    </location>
</feature>
<reference evidence="6" key="1">
    <citation type="submission" date="2016-07" db="EMBL/GenBank/DDBJ databases">
        <authorList>
            <consortium name="Pathogen Informatics"/>
        </authorList>
    </citation>
    <scope>NUCLEOTIDE SEQUENCE [LARGE SCALE GENOMIC DNA]</scope>
</reference>
<name>A0A564ZZX7_PLAVI</name>
<dbReference type="Gene3D" id="1.20.920.10">
    <property type="entry name" value="Bromodomain-like"/>
    <property type="match status" value="1"/>
</dbReference>
<evidence type="ECO:0000256" key="3">
    <source>
        <dbReference type="SAM" id="MobiDB-lite"/>
    </source>
</evidence>
<evidence type="ECO:0000256" key="1">
    <source>
        <dbReference type="ARBA" id="ARBA00023117"/>
    </source>
</evidence>
<dbReference type="InterPro" id="IPR001487">
    <property type="entry name" value="Bromodomain"/>
</dbReference>
<dbReference type="EMBL" id="LT635623">
    <property type="protein sequence ID" value="VUZ97990.1"/>
    <property type="molecule type" value="Genomic_DNA"/>
</dbReference>
<accession>A0A564ZZX7</accession>
<feature type="region of interest" description="Disordered" evidence="3">
    <location>
        <begin position="608"/>
        <end position="715"/>
    </location>
</feature>
<dbReference type="Proteomes" id="UP000220605">
    <property type="component" value="Chromosome 12"/>
</dbReference>
<feature type="domain" description="Bromo" evidence="4">
    <location>
        <begin position="37"/>
        <end position="99"/>
    </location>
</feature>
<feature type="compositionally biased region" description="Basic and acidic residues" evidence="3">
    <location>
        <begin position="467"/>
        <end position="481"/>
    </location>
</feature>
<feature type="compositionally biased region" description="Basic and acidic residues" evidence="3">
    <location>
        <begin position="406"/>
        <end position="419"/>
    </location>
</feature>
<dbReference type="VEuPathDB" id="PlasmoDB:PVX_118655"/>
<feature type="compositionally biased region" description="Polar residues" evidence="3">
    <location>
        <begin position="701"/>
        <end position="713"/>
    </location>
</feature>
<feature type="compositionally biased region" description="Low complexity" evidence="3">
    <location>
        <begin position="336"/>
        <end position="357"/>
    </location>
</feature>
<feature type="compositionally biased region" description="Polar residues" evidence="3">
    <location>
        <begin position="667"/>
        <end position="687"/>
    </location>
</feature>
<dbReference type="AlphaFoldDB" id="A0A564ZZX7"/>
<feature type="compositionally biased region" description="Polar residues" evidence="3">
    <location>
        <begin position="316"/>
        <end position="329"/>
    </location>
</feature>
<organism evidence="5 6">
    <name type="scientific">Plasmodium vivax</name>
    <name type="common">malaria parasite P. vivax</name>
    <dbReference type="NCBI Taxonomy" id="5855"/>
    <lineage>
        <taxon>Eukaryota</taxon>
        <taxon>Sar</taxon>
        <taxon>Alveolata</taxon>
        <taxon>Apicomplexa</taxon>
        <taxon>Aconoidasida</taxon>
        <taxon>Haemosporida</taxon>
        <taxon>Plasmodiidae</taxon>
        <taxon>Plasmodium</taxon>
        <taxon>Plasmodium (Plasmodium)</taxon>
    </lineage>
</organism>
<gene>
    <name evidence="5" type="ORF">PVP01_1270500</name>
</gene>
<dbReference type="PRINTS" id="PR00503">
    <property type="entry name" value="BROMODOMAIN"/>
</dbReference>